<accession>A0A4R6G3F9</accession>
<name>A0A4R6G3F9_9BURK</name>
<evidence type="ECO:0000313" key="4">
    <source>
        <dbReference type="Proteomes" id="UP000294737"/>
    </source>
</evidence>
<feature type="domain" description="DUF1468" evidence="2">
    <location>
        <begin position="23"/>
        <end position="160"/>
    </location>
</feature>
<keyword evidence="4" id="KW-1185">Reference proteome</keyword>
<dbReference type="InterPro" id="IPR009936">
    <property type="entry name" value="DUF1468"/>
</dbReference>
<reference evidence="3 4" key="1">
    <citation type="submission" date="2019-03" db="EMBL/GenBank/DDBJ databases">
        <title>Genomic Encyclopedia of Type Strains, Phase IV (KMG-IV): sequencing the most valuable type-strain genomes for metagenomic binning, comparative biology and taxonomic classification.</title>
        <authorList>
            <person name="Goeker M."/>
        </authorList>
    </citation>
    <scope>NUCLEOTIDE SEQUENCE [LARGE SCALE GENOMIC DNA]</scope>
    <source>
        <strain evidence="3 4">DSM 18555</strain>
    </source>
</reference>
<evidence type="ECO:0000313" key="3">
    <source>
        <dbReference type="EMBL" id="TDN88959.1"/>
    </source>
</evidence>
<keyword evidence="1" id="KW-0472">Membrane</keyword>
<feature type="transmembrane region" description="Helical" evidence="1">
    <location>
        <begin position="135"/>
        <end position="156"/>
    </location>
</feature>
<feature type="transmembrane region" description="Helical" evidence="1">
    <location>
        <begin position="98"/>
        <end position="129"/>
    </location>
</feature>
<evidence type="ECO:0000259" key="2">
    <source>
        <dbReference type="Pfam" id="PF07331"/>
    </source>
</evidence>
<dbReference type="Proteomes" id="UP000294737">
    <property type="component" value="Unassembled WGS sequence"/>
</dbReference>
<evidence type="ECO:0000256" key="1">
    <source>
        <dbReference type="SAM" id="Phobius"/>
    </source>
</evidence>
<organism evidence="3 4">
    <name type="scientific">Herminiimonas fonticola</name>
    <dbReference type="NCBI Taxonomy" id="303380"/>
    <lineage>
        <taxon>Bacteria</taxon>
        <taxon>Pseudomonadati</taxon>
        <taxon>Pseudomonadota</taxon>
        <taxon>Betaproteobacteria</taxon>
        <taxon>Burkholderiales</taxon>
        <taxon>Oxalobacteraceae</taxon>
        <taxon>Herminiimonas</taxon>
    </lineage>
</organism>
<keyword evidence="1" id="KW-0812">Transmembrane</keyword>
<dbReference type="Pfam" id="PF07331">
    <property type="entry name" value="TctB"/>
    <property type="match status" value="1"/>
</dbReference>
<dbReference type="RefSeq" id="WP_112992848.1">
    <property type="nucleotide sequence ID" value="NZ_PTLZ01000004.1"/>
</dbReference>
<sequence length="173" mass="18556">MDQNSESGDGVRTGVATNIVDAVVAAILLALGLTVVIASWKLGATWTSDGPGSGYFPFGIGVLICISGAGTLCMSLFGKNKNTEVFVDREQFTRVMQVFIPALVYVGAIEIFGIYISSAVYITLFMILLGKFSPIKAIIAGLAVNVVFFSMFEVWFKVPLFKGSIDLLSFLGY</sequence>
<feature type="transmembrane region" description="Helical" evidence="1">
    <location>
        <begin position="55"/>
        <end position="77"/>
    </location>
</feature>
<comment type="caution">
    <text evidence="3">The sequence shown here is derived from an EMBL/GenBank/DDBJ whole genome shotgun (WGS) entry which is preliminary data.</text>
</comment>
<keyword evidence="1" id="KW-1133">Transmembrane helix</keyword>
<dbReference type="AlphaFoldDB" id="A0A4R6G3F9"/>
<protein>
    <submittedName>
        <fullName evidence="3">Tripartite tricarboxylate transporter TctB family protein</fullName>
    </submittedName>
</protein>
<feature type="transmembrane region" description="Helical" evidence="1">
    <location>
        <begin position="22"/>
        <end position="43"/>
    </location>
</feature>
<dbReference type="OrthoDB" id="6183775at2"/>
<dbReference type="EMBL" id="SNWF01000006">
    <property type="protein sequence ID" value="TDN88959.1"/>
    <property type="molecule type" value="Genomic_DNA"/>
</dbReference>
<proteinExistence type="predicted"/>
<gene>
    <name evidence="3" type="ORF">EV677_2546</name>
</gene>